<reference evidence="2" key="1">
    <citation type="submission" date="2018-12" db="EMBL/GenBank/DDBJ databases">
        <authorList>
            <person name="Will S."/>
            <person name="Neumann-Schaal M."/>
            <person name="Henke P."/>
        </authorList>
    </citation>
    <scope>NUCLEOTIDE SEQUENCE</scope>
    <source>
        <strain evidence="2">PCC 7102</strain>
    </source>
</reference>
<protein>
    <recommendedName>
        <fullName evidence="1">Nif11 domain-containing protein</fullName>
    </recommendedName>
</protein>
<name>A0A433ULI1_9CYAN</name>
<comment type="caution">
    <text evidence="2">The sequence shown here is derived from an EMBL/GenBank/DDBJ whole genome shotgun (WGS) entry which is preliminary data.</text>
</comment>
<dbReference type="NCBIfam" id="TIGR03798">
    <property type="entry name" value="leader_Nif11"/>
    <property type="match status" value="1"/>
</dbReference>
<evidence type="ECO:0000259" key="1">
    <source>
        <dbReference type="Pfam" id="PF07862"/>
    </source>
</evidence>
<dbReference type="InterPro" id="IPR012903">
    <property type="entry name" value="Nif11"/>
</dbReference>
<dbReference type="AlphaFoldDB" id="A0A433ULI1"/>
<accession>A0A433ULI1</accession>
<feature type="domain" description="Nif11" evidence="1">
    <location>
        <begin position="27"/>
        <end position="77"/>
    </location>
</feature>
<evidence type="ECO:0000313" key="2">
    <source>
        <dbReference type="EMBL" id="RUS94721.1"/>
    </source>
</evidence>
<dbReference type="Pfam" id="PF07862">
    <property type="entry name" value="Nif11"/>
    <property type="match status" value="1"/>
</dbReference>
<reference evidence="2" key="2">
    <citation type="journal article" date="2019" name="Genome Biol. Evol.">
        <title>Day and night: Metabolic profiles and evolutionary relationships of six axenic non-marine cyanobacteria.</title>
        <authorList>
            <person name="Will S.E."/>
            <person name="Henke P."/>
            <person name="Boedeker C."/>
            <person name="Huang S."/>
            <person name="Brinkmann H."/>
            <person name="Rohde M."/>
            <person name="Jarek M."/>
            <person name="Friedl T."/>
            <person name="Seufert S."/>
            <person name="Schumacher M."/>
            <person name="Overmann J."/>
            <person name="Neumann-Schaal M."/>
            <person name="Petersen J."/>
        </authorList>
    </citation>
    <scope>NUCLEOTIDE SEQUENCE [LARGE SCALE GENOMIC DNA]</scope>
    <source>
        <strain evidence="2">PCC 7102</strain>
    </source>
</reference>
<keyword evidence="3" id="KW-1185">Reference proteome</keyword>
<sequence length="131" mass="14151">MLRLYLKIQSSIKKEKFNYFIRNQLIMSTSNMEKFTSAVISDAALRDRLAAADSLDSATEMAMQIAQEKGYNFSVEEMKAKLEEIYNANQSGELSDELLEAVAGGKSSPRIGGGISVGPGGISVGGSFSGW</sequence>
<dbReference type="Proteomes" id="UP000271624">
    <property type="component" value="Unassembled WGS sequence"/>
</dbReference>
<organism evidence="2 3">
    <name type="scientific">Dulcicalothrix desertica PCC 7102</name>
    <dbReference type="NCBI Taxonomy" id="232991"/>
    <lineage>
        <taxon>Bacteria</taxon>
        <taxon>Bacillati</taxon>
        <taxon>Cyanobacteriota</taxon>
        <taxon>Cyanophyceae</taxon>
        <taxon>Nostocales</taxon>
        <taxon>Calotrichaceae</taxon>
        <taxon>Dulcicalothrix</taxon>
    </lineage>
</organism>
<dbReference type="EMBL" id="RSCL01000046">
    <property type="protein sequence ID" value="RUS94721.1"/>
    <property type="molecule type" value="Genomic_DNA"/>
</dbReference>
<proteinExistence type="predicted"/>
<gene>
    <name evidence="2" type="ORF">DSM106972_092560</name>
</gene>
<dbReference type="InterPro" id="IPR022516">
    <property type="entry name" value="CHP03798_Ocin"/>
</dbReference>
<evidence type="ECO:0000313" key="3">
    <source>
        <dbReference type="Proteomes" id="UP000271624"/>
    </source>
</evidence>